<feature type="transmembrane region" description="Helical" evidence="1">
    <location>
        <begin position="199"/>
        <end position="223"/>
    </location>
</feature>
<dbReference type="EMBL" id="MQWA01000001">
    <property type="protein sequence ID" value="PQJ28730.1"/>
    <property type="molecule type" value="Genomic_DNA"/>
</dbReference>
<reference evidence="2 3" key="1">
    <citation type="submission" date="2016-12" db="EMBL/GenBank/DDBJ databases">
        <title>Study of bacterial adaptation to deep sea.</title>
        <authorList>
            <person name="Song J."/>
            <person name="Yoshizawa S."/>
            <person name="Kogure K."/>
        </authorList>
    </citation>
    <scope>NUCLEOTIDE SEQUENCE [LARGE SCALE GENOMIC DNA]</scope>
    <source>
        <strain evidence="2 3">SAORIC-165</strain>
    </source>
</reference>
<accession>A0A2S7U2A3</accession>
<keyword evidence="3" id="KW-1185">Reference proteome</keyword>
<feature type="transmembrane region" description="Helical" evidence="1">
    <location>
        <begin position="159"/>
        <end position="179"/>
    </location>
</feature>
<evidence type="ECO:0000256" key="1">
    <source>
        <dbReference type="SAM" id="Phobius"/>
    </source>
</evidence>
<feature type="transmembrane region" description="Helical" evidence="1">
    <location>
        <begin position="67"/>
        <end position="88"/>
    </location>
</feature>
<organism evidence="2 3">
    <name type="scientific">Rubritalea profundi</name>
    <dbReference type="NCBI Taxonomy" id="1658618"/>
    <lineage>
        <taxon>Bacteria</taxon>
        <taxon>Pseudomonadati</taxon>
        <taxon>Verrucomicrobiota</taxon>
        <taxon>Verrucomicrobiia</taxon>
        <taxon>Verrucomicrobiales</taxon>
        <taxon>Rubritaleaceae</taxon>
        <taxon>Rubritalea</taxon>
    </lineage>
</organism>
<keyword evidence="1" id="KW-1133">Transmembrane helix</keyword>
<keyword evidence="1" id="KW-0472">Membrane</keyword>
<evidence type="ECO:0000313" key="3">
    <source>
        <dbReference type="Proteomes" id="UP000239907"/>
    </source>
</evidence>
<evidence type="ECO:0000313" key="2">
    <source>
        <dbReference type="EMBL" id="PQJ28730.1"/>
    </source>
</evidence>
<protein>
    <submittedName>
        <fullName evidence="2">Uncharacterized protein</fullName>
    </submittedName>
</protein>
<proteinExistence type="predicted"/>
<keyword evidence="1" id="KW-0812">Transmembrane</keyword>
<sequence>MPLSLMMRTHNGSAKTGRFHLLGGLDQWGLLVRIRVMPNQGMSPYQPDAENAQPPALPKKPSSIPKVMGITHLILGGVSLVSAISGLLSGGTLSSTLETQVGAVEGAIFVSPSSLALLNGVDQANGWLLWLDLLVCIALIVAGVGLLKYRKWGRSISNVYVSGSLLVKAFNGYILLVLAKPFFEAFVAENEVLQPVGVAGLQAILGASVILGGFYAIATAIVVNLKSSRQSLH</sequence>
<dbReference type="AlphaFoldDB" id="A0A2S7U2A3"/>
<gene>
    <name evidence="2" type="ORF">BSZ32_09605</name>
</gene>
<name>A0A2S7U2A3_9BACT</name>
<dbReference type="Proteomes" id="UP000239907">
    <property type="component" value="Unassembled WGS sequence"/>
</dbReference>
<feature type="transmembrane region" description="Helical" evidence="1">
    <location>
        <begin position="127"/>
        <end position="147"/>
    </location>
</feature>
<comment type="caution">
    <text evidence="2">The sequence shown here is derived from an EMBL/GenBank/DDBJ whole genome shotgun (WGS) entry which is preliminary data.</text>
</comment>